<keyword evidence="6 8" id="KW-1133">Transmembrane helix</keyword>
<feature type="transmembrane region" description="Helical" evidence="8">
    <location>
        <begin position="137"/>
        <end position="157"/>
    </location>
</feature>
<evidence type="ECO:0000256" key="3">
    <source>
        <dbReference type="ARBA" id="ARBA00011489"/>
    </source>
</evidence>
<dbReference type="InterPro" id="IPR006459">
    <property type="entry name" value="CASP/CASPL"/>
</dbReference>
<keyword evidence="7 8" id="KW-0472">Membrane</keyword>
<comment type="similarity">
    <text evidence="2 8">Belongs to the Casparian strip membrane proteins (CASP) family.</text>
</comment>
<dbReference type="NCBIfam" id="TIGR01569">
    <property type="entry name" value="A_tha_TIGR01569"/>
    <property type="match status" value="1"/>
</dbReference>
<sequence length="172" mass="17919">MASTSMITNAVRVVLRAVTAAAAGVAAVVMATSQEMSDVFVFGFQMEAKFQYSPSLVFFVIANAVACAYSLLALIVPLESPAARFVLMADVIVGMLLSGAIGAAGAVSYLGKNGNSHAFWQPICGLVETFCQHVGGALISSLVAVILCFLALVYSIYTLTKPTSSTESQPQP</sequence>
<evidence type="ECO:0000256" key="7">
    <source>
        <dbReference type="ARBA" id="ARBA00023136"/>
    </source>
</evidence>
<feature type="domain" description="Casparian strip membrane protein" evidence="9">
    <location>
        <begin position="10"/>
        <end position="147"/>
    </location>
</feature>
<dbReference type="Proteomes" id="UP001054889">
    <property type="component" value="Unassembled WGS sequence"/>
</dbReference>
<comment type="subunit">
    <text evidence="3 8">Homodimer and heterodimers.</text>
</comment>
<organism evidence="10 11">
    <name type="scientific">Eleusine coracana subsp. coracana</name>
    <dbReference type="NCBI Taxonomy" id="191504"/>
    <lineage>
        <taxon>Eukaryota</taxon>
        <taxon>Viridiplantae</taxon>
        <taxon>Streptophyta</taxon>
        <taxon>Embryophyta</taxon>
        <taxon>Tracheophyta</taxon>
        <taxon>Spermatophyta</taxon>
        <taxon>Magnoliopsida</taxon>
        <taxon>Liliopsida</taxon>
        <taxon>Poales</taxon>
        <taxon>Poaceae</taxon>
        <taxon>PACMAD clade</taxon>
        <taxon>Chloridoideae</taxon>
        <taxon>Cynodonteae</taxon>
        <taxon>Eleusininae</taxon>
        <taxon>Eleusine</taxon>
    </lineage>
</organism>
<keyword evidence="11" id="KW-1185">Reference proteome</keyword>
<gene>
    <name evidence="10" type="primary">ga24312</name>
    <name evidence="10" type="ORF">PR202_ga24312</name>
</gene>
<dbReference type="InterPro" id="IPR044173">
    <property type="entry name" value="CASPL"/>
</dbReference>
<dbReference type="Pfam" id="PF04535">
    <property type="entry name" value="CASP_dom"/>
    <property type="match status" value="1"/>
</dbReference>
<comment type="subcellular location">
    <subcellularLocation>
        <location evidence="1 8">Cell membrane</location>
        <topology evidence="1 8">Multi-pass membrane protein</topology>
    </subcellularLocation>
</comment>
<evidence type="ECO:0000256" key="5">
    <source>
        <dbReference type="ARBA" id="ARBA00022692"/>
    </source>
</evidence>
<evidence type="ECO:0000256" key="4">
    <source>
        <dbReference type="ARBA" id="ARBA00022475"/>
    </source>
</evidence>
<reference evidence="10" key="1">
    <citation type="journal article" date="2018" name="DNA Res.">
        <title>Multiple hybrid de novo genome assembly of finger millet, an orphan allotetraploid crop.</title>
        <authorList>
            <person name="Hatakeyama M."/>
            <person name="Aluri S."/>
            <person name="Balachadran M.T."/>
            <person name="Sivarajan S.R."/>
            <person name="Patrignani A."/>
            <person name="Gruter S."/>
            <person name="Poveda L."/>
            <person name="Shimizu-Inatsugi R."/>
            <person name="Baeten J."/>
            <person name="Francoijs K.J."/>
            <person name="Nataraja K.N."/>
            <person name="Reddy Y.A.N."/>
            <person name="Phadnis S."/>
            <person name="Ravikumar R.L."/>
            <person name="Schlapbach R."/>
            <person name="Sreeman S.M."/>
            <person name="Shimizu K.K."/>
        </authorList>
    </citation>
    <scope>NUCLEOTIDE SEQUENCE</scope>
</reference>
<dbReference type="EMBL" id="BQKI01000012">
    <property type="protein sequence ID" value="GJN06570.1"/>
    <property type="molecule type" value="Genomic_DNA"/>
</dbReference>
<evidence type="ECO:0000256" key="6">
    <source>
        <dbReference type="ARBA" id="ARBA00022989"/>
    </source>
</evidence>
<dbReference type="AlphaFoldDB" id="A0AAV5D8J4"/>
<evidence type="ECO:0000259" key="9">
    <source>
        <dbReference type="Pfam" id="PF04535"/>
    </source>
</evidence>
<comment type="caution">
    <text evidence="10">The sequence shown here is derived from an EMBL/GenBank/DDBJ whole genome shotgun (WGS) entry which is preliminary data.</text>
</comment>
<evidence type="ECO:0000256" key="8">
    <source>
        <dbReference type="RuleBase" id="RU361233"/>
    </source>
</evidence>
<dbReference type="PANTHER" id="PTHR36488:SF8">
    <property type="entry name" value="CASP-LIKE PROTEIN 1U1"/>
    <property type="match status" value="1"/>
</dbReference>
<evidence type="ECO:0000313" key="10">
    <source>
        <dbReference type="EMBL" id="GJN06570.1"/>
    </source>
</evidence>
<feature type="transmembrane region" description="Helical" evidence="8">
    <location>
        <begin position="55"/>
        <end position="78"/>
    </location>
</feature>
<name>A0AAV5D8J4_ELECO</name>
<protein>
    <recommendedName>
        <fullName evidence="8">CASP-like protein</fullName>
    </recommendedName>
</protein>
<reference evidence="10" key="2">
    <citation type="submission" date="2021-12" db="EMBL/GenBank/DDBJ databases">
        <title>Resequencing data analysis of finger millet.</title>
        <authorList>
            <person name="Hatakeyama M."/>
            <person name="Aluri S."/>
            <person name="Balachadran M.T."/>
            <person name="Sivarajan S.R."/>
            <person name="Poveda L."/>
            <person name="Shimizu-Inatsugi R."/>
            <person name="Schlapbach R."/>
            <person name="Sreeman S.M."/>
            <person name="Shimizu K.K."/>
        </authorList>
    </citation>
    <scope>NUCLEOTIDE SEQUENCE</scope>
</reference>
<feature type="transmembrane region" description="Helical" evidence="8">
    <location>
        <begin position="85"/>
        <end position="110"/>
    </location>
</feature>
<dbReference type="InterPro" id="IPR006702">
    <property type="entry name" value="CASP_dom"/>
</dbReference>
<evidence type="ECO:0000256" key="2">
    <source>
        <dbReference type="ARBA" id="ARBA00007651"/>
    </source>
</evidence>
<keyword evidence="4 8" id="KW-1003">Cell membrane</keyword>
<proteinExistence type="inferred from homology"/>
<evidence type="ECO:0000256" key="1">
    <source>
        <dbReference type="ARBA" id="ARBA00004651"/>
    </source>
</evidence>
<comment type="caution">
    <text evidence="8">Lacks conserved residue(s) required for the propagation of feature annotation.</text>
</comment>
<accession>A0AAV5D8J4</accession>
<dbReference type="PANTHER" id="PTHR36488">
    <property type="entry name" value="CASP-LIKE PROTEIN 1U1"/>
    <property type="match status" value="1"/>
</dbReference>
<dbReference type="GO" id="GO:0005886">
    <property type="term" value="C:plasma membrane"/>
    <property type="evidence" value="ECO:0007669"/>
    <property type="project" value="UniProtKB-SubCell"/>
</dbReference>
<keyword evidence="5 8" id="KW-0812">Transmembrane</keyword>
<evidence type="ECO:0000313" key="11">
    <source>
        <dbReference type="Proteomes" id="UP001054889"/>
    </source>
</evidence>